<dbReference type="AlphaFoldDB" id="A0A0G1DA15"/>
<evidence type="ECO:0000313" key="3">
    <source>
        <dbReference type="Proteomes" id="UP000033980"/>
    </source>
</evidence>
<dbReference type="Pfam" id="PF07963">
    <property type="entry name" value="N_methyl"/>
    <property type="match status" value="1"/>
</dbReference>
<name>A0A0G1DA15_9BACT</name>
<evidence type="ECO:0000313" key="2">
    <source>
        <dbReference type="EMBL" id="KKS94547.1"/>
    </source>
</evidence>
<feature type="transmembrane region" description="Helical" evidence="1">
    <location>
        <begin position="6"/>
        <end position="28"/>
    </location>
</feature>
<organism evidence="2 3">
    <name type="scientific">Candidatus Collierbacteria bacterium GW2011_GWC2_43_12</name>
    <dbReference type="NCBI Taxonomy" id="1618390"/>
    <lineage>
        <taxon>Bacteria</taxon>
        <taxon>Candidatus Collieribacteriota</taxon>
    </lineage>
</organism>
<reference evidence="2 3" key="1">
    <citation type="journal article" date="2015" name="Nature">
        <title>rRNA introns, odd ribosomes, and small enigmatic genomes across a large radiation of phyla.</title>
        <authorList>
            <person name="Brown C.T."/>
            <person name="Hug L.A."/>
            <person name="Thomas B.C."/>
            <person name="Sharon I."/>
            <person name="Castelle C.J."/>
            <person name="Singh A."/>
            <person name="Wilkins M.J."/>
            <person name="Williams K.H."/>
            <person name="Banfield J.F."/>
        </authorList>
    </citation>
    <scope>NUCLEOTIDE SEQUENCE [LARGE SCALE GENOMIC DNA]</scope>
</reference>
<comment type="caution">
    <text evidence="2">The sequence shown here is derived from an EMBL/GenBank/DDBJ whole genome shotgun (WGS) entry which is preliminary data.</text>
</comment>
<protein>
    <recommendedName>
        <fullName evidence="4">Prepilin-type N-terminal cleavage/methylation domain-containing protein</fullName>
    </recommendedName>
</protein>
<keyword evidence="1" id="KW-1133">Transmembrane helix</keyword>
<sequence length="176" mass="18842">MKGFTLIEVVIAVMLLAVILWGGTSLFFQSLRSSGLSDVNSNLDNSLQTILSSIEKDIRYGEVTGVGIGVRSDCLNAGETGYSGNSLYVSDLNGSETVYSLIDSKIASTSSETGRTINLNSTDIVITSLQFTWYCRNNISDKINIAIDGNSNVLSTGILVERSLSTEINLLNSGLN</sequence>
<proteinExistence type="predicted"/>
<dbReference type="Proteomes" id="UP000033980">
    <property type="component" value="Unassembled WGS sequence"/>
</dbReference>
<accession>A0A0G1DA15</accession>
<gene>
    <name evidence="2" type="ORF">UV68_C0008G0004</name>
</gene>
<dbReference type="NCBIfam" id="TIGR02532">
    <property type="entry name" value="IV_pilin_GFxxxE"/>
    <property type="match status" value="1"/>
</dbReference>
<evidence type="ECO:0000256" key="1">
    <source>
        <dbReference type="SAM" id="Phobius"/>
    </source>
</evidence>
<dbReference type="EMBL" id="LCFK01000008">
    <property type="protein sequence ID" value="KKS94547.1"/>
    <property type="molecule type" value="Genomic_DNA"/>
</dbReference>
<keyword evidence="1" id="KW-0472">Membrane</keyword>
<evidence type="ECO:0008006" key="4">
    <source>
        <dbReference type="Google" id="ProtNLM"/>
    </source>
</evidence>
<dbReference type="SUPFAM" id="SSF54523">
    <property type="entry name" value="Pili subunits"/>
    <property type="match status" value="1"/>
</dbReference>
<dbReference type="InterPro" id="IPR045584">
    <property type="entry name" value="Pilin-like"/>
</dbReference>
<keyword evidence="1" id="KW-0812">Transmembrane</keyword>
<dbReference type="InterPro" id="IPR012902">
    <property type="entry name" value="N_methyl_site"/>
</dbReference>